<sequence length="337" mass="38888">MISPLRGEISMDQVIALAKSNEQPNFLIDFVQFLIRNPLITEKQFSLAFIRIVLAPHDQHREPRVLPYASLADYRIRGVSASALAALVDVLIGAVNQKLRQMDVEVRRLVRDVDGKYMIALVTTMMYTEELTEKGSSLSELELALIFEWVHAMYDVDGRGHISIADVFATAETLRLTPERTLEILAFLCKHKYFDQTDTGFVIAYRGMMELDPVVTSKFHLKMCPRCDRLVVMTRARRMGDEVAHAGCTNEPSTDRKSSMIHYHLRIYGCENIVQKERRRLRGRRHRAKRARMTNVFEVTTDDEEDILNESWSDDEEAHYEPSEIERLCMDEIGVKY</sequence>
<dbReference type="Proteomes" id="UP001328107">
    <property type="component" value="Unassembled WGS sequence"/>
</dbReference>
<dbReference type="GO" id="GO:0030915">
    <property type="term" value="C:Smc5-Smc6 complex"/>
    <property type="evidence" value="ECO:0007669"/>
    <property type="project" value="InterPro"/>
</dbReference>
<dbReference type="GO" id="GO:0005634">
    <property type="term" value="C:nucleus"/>
    <property type="evidence" value="ECO:0007669"/>
    <property type="project" value="TreeGrafter"/>
</dbReference>
<accession>A0AAN5DHL7</accession>
<dbReference type="PANTHER" id="PTHR20973:SF0">
    <property type="entry name" value="NON-STRUCTURAL MAINTENANCE OF CHROMOSOMES ELEMENT 1 HOMOLOG"/>
    <property type="match status" value="1"/>
</dbReference>
<protein>
    <recommendedName>
        <fullName evidence="3">EF-hand domain-containing protein</fullName>
    </recommendedName>
</protein>
<dbReference type="GO" id="GO:0004842">
    <property type="term" value="F:ubiquitin-protein transferase activity"/>
    <property type="evidence" value="ECO:0007669"/>
    <property type="project" value="TreeGrafter"/>
</dbReference>
<evidence type="ECO:0000313" key="1">
    <source>
        <dbReference type="EMBL" id="GMR62395.1"/>
    </source>
</evidence>
<name>A0AAN5DHL7_9BILA</name>
<gene>
    <name evidence="1" type="ORF">PMAYCL1PPCAC_32590</name>
</gene>
<dbReference type="AlphaFoldDB" id="A0AAN5DHL7"/>
<organism evidence="1 2">
    <name type="scientific">Pristionchus mayeri</name>
    <dbReference type="NCBI Taxonomy" id="1317129"/>
    <lineage>
        <taxon>Eukaryota</taxon>
        <taxon>Metazoa</taxon>
        <taxon>Ecdysozoa</taxon>
        <taxon>Nematoda</taxon>
        <taxon>Chromadorea</taxon>
        <taxon>Rhabditida</taxon>
        <taxon>Rhabditina</taxon>
        <taxon>Diplogasteromorpha</taxon>
        <taxon>Diplogasteroidea</taxon>
        <taxon>Neodiplogasteridae</taxon>
        <taxon>Pristionchus</taxon>
    </lineage>
</organism>
<reference evidence="2" key="1">
    <citation type="submission" date="2022-10" db="EMBL/GenBank/DDBJ databases">
        <title>Genome assembly of Pristionchus species.</title>
        <authorList>
            <person name="Yoshida K."/>
            <person name="Sommer R.J."/>
        </authorList>
    </citation>
    <scope>NUCLEOTIDE SEQUENCE [LARGE SCALE GENOMIC DNA]</scope>
    <source>
        <strain evidence="2">RS5460</strain>
    </source>
</reference>
<evidence type="ECO:0008006" key="3">
    <source>
        <dbReference type="Google" id="ProtNLM"/>
    </source>
</evidence>
<dbReference type="PANTHER" id="PTHR20973">
    <property type="entry name" value="NON-SMC ELEMENT 1-RELATED"/>
    <property type="match status" value="1"/>
</dbReference>
<evidence type="ECO:0000313" key="2">
    <source>
        <dbReference type="Proteomes" id="UP001328107"/>
    </source>
</evidence>
<comment type="caution">
    <text evidence="1">The sequence shown here is derived from an EMBL/GenBank/DDBJ whole genome shotgun (WGS) entry which is preliminary data.</text>
</comment>
<dbReference type="EMBL" id="BTRK01000006">
    <property type="protein sequence ID" value="GMR62395.1"/>
    <property type="molecule type" value="Genomic_DNA"/>
</dbReference>
<proteinExistence type="predicted"/>
<dbReference type="InterPro" id="IPR011513">
    <property type="entry name" value="Nse1"/>
</dbReference>
<keyword evidence="2" id="KW-1185">Reference proteome</keyword>
<dbReference type="GO" id="GO:0000724">
    <property type="term" value="P:double-strand break repair via homologous recombination"/>
    <property type="evidence" value="ECO:0007669"/>
    <property type="project" value="TreeGrafter"/>
</dbReference>